<sequence>MDIPHQDKEEEGKEEEVSLAGQDSAILVVLLIICVYHKNHNGQSFKNGTTGEALIYGAEIRRQHQ</sequence>
<dbReference type="EMBL" id="JARBDR010000337">
    <property type="protein sequence ID" value="KAJ8315840.1"/>
    <property type="molecule type" value="Genomic_DNA"/>
</dbReference>
<keyword evidence="2" id="KW-1185">Reference proteome</keyword>
<protein>
    <submittedName>
        <fullName evidence="1">Uncharacterized protein</fullName>
    </submittedName>
</protein>
<reference evidence="1 2" key="1">
    <citation type="submission" date="2022-12" db="EMBL/GenBank/DDBJ databases">
        <title>Chromosome-level genome of Tegillarca granosa.</title>
        <authorList>
            <person name="Kim J."/>
        </authorList>
    </citation>
    <scope>NUCLEOTIDE SEQUENCE [LARGE SCALE GENOMIC DNA]</scope>
    <source>
        <strain evidence="1">Teg-2019</strain>
        <tissue evidence="1">Adductor muscle</tissue>
    </source>
</reference>
<dbReference type="Proteomes" id="UP001217089">
    <property type="component" value="Unassembled WGS sequence"/>
</dbReference>
<comment type="caution">
    <text evidence="1">The sequence shown here is derived from an EMBL/GenBank/DDBJ whole genome shotgun (WGS) entry which is preliminary data.</text>
</comment>
<proteinExistence type="predicted"/>
<gene>
    <name evidence="1" type="ORF">KUTeg_007990</name>
</gene>
<name>A0ABQ9FJH7_TEGGR</name>
<organism evidence="1 2">
    <name type="scientific">Tegillarca granosa</name>
    <name type="common">Malaysian cockle</name>
    <name type="synonym">Anadara granosa</name>
    <dbReference type="NCBI Taxonomy" id="220873"/>
    <lineage>
        <taxon>Eukaryota</taxon>
        <taxon>Metazoa</taxon>
        <taxon>Spiralia</taxon>
        <taxon>Lophotrochozoa</taxon>
        <taxon>Mollusca</taxon>
        <taxon>Bivalvia</taxon>
        <taxon>Autobranchia</taxon>
        <taxon>Pteriomorphia</taxon>
        <taxon>Arcoida</taxon>
        <taxon>Arcoidea</taxon>
        <taxon>Arcidae</taxon>
        <taxon>Tegillarca</taxon>
    </lineage>
</organism>
<evidence type="ECO:0000313" key="1">
    <source>
        <dbReference type="EMBL" id="KAJ8315840.1"/>
    </source>
</evidence>
<evidence type="ECO:0000313" key="2">
    <source>
        <dbReference type="Proteomes" id="UP001217089"/>
    </source>
</evidence>
<accession>A0ABQ9FJH7</accession>